<organism evidence="3 4">
    <name type="scientific">Microbotryum silenes-dioicae</name>
    <dbReference type="NCBI Taxonomy" id="796604"/>
    <lineage>
        <taxon>Eukaryota</taxon>
        <taxon>Fungi</taxon>
        <taxon>Dikarya</taxon>
        <taxon>Basidiomycota</taxon>
        <taxon>Pucciniomycotina</taxon>
        <taxon>Microbotryomycetes</taxon>
        <taxon>Microbotryales</taxon>
        <taxon>Microbotryaceae</taxon>
        <taxon>Microbotryum</taxon>
    </lineage>
</organism>
<feature type="compositionally biased region" description="Low complexity" evidence="1">
    <location>
        <begin position="36"/>
        <end position="49"/>
    </location>
</feature>
<keyword evidence="4" id="KW-1185">Reference proteome</keyword>
<feature type="region of interest" description="Disordered" evidence="1">
    <location>
        <begin position="36"/>
        <end position="57"/>
    </location>
</feature>
<reference evidence="3 4" key="1">
    <citation type="submission" date="2016-11" db="EMBL/GenBank/DDBJ databases">
        <authorList>
            <person name="Jaros S."/>
            <person name="Januszkiewicz K."/>
            <person name="Wedrychowicz H."/>
        </authorList>
    </citation>
    <scope>NUCLEOTIDE SEQUENCE [LARGE SCALE GENOMIC DNA]</scope>
</reference>
<dbReference type="Pfam" id="PF14214">
    <property type="entry name" value="Helitron_like_N"/>
    <property type="match status" value="1"/>
</dbReference>
<evidence type="ECO:0000313" key="4">
    <source>
        <dbReference type="Proteomes" id="UP000249464"/>
    </source>
</evidence>
<dbReference type="AlphaFoldDB" id="A0A2X0MUF2"/>
<dbReference type="Proteomes" id="UP000249464">
    <property type="component" value="Unassembled WGS sequence"/>
</dbReference>
<feature type="region of interest" description="Disordered" evidence="1">
    <location>
        <begin position="393"/>
        <end position="426"/>
    </location>
</feature>
<accession>A0A2X0MUF2</accession>
<dbReference type="PANTHER" id="PTHR45786:SF74">
    <property type="entry name" value="ATP-DEPENDENT DNA HELICASE"/>
    <property type="match status" value="1"/>
</dbReference>
<protein>
    <submittedName>
        <fullName evidence="3">BQ5605_C075g12926 protein</fullName>
    </submittedName>
</protein>
<sequence length="633" mass="70367">MYQHTVVSAAPACGVHVPIRSHVQALWSPERAIATSSSLGREASSSSRSDQQNQPPRVMTTMQPILALRHVYEPAVQLCRTDSVVSAMANSTLGSPHHHLLRKGECAGLETRSNPSSPTHFSACCSQGKVRLPPPPQPNLEYRQLLQGSDSEAKAFRENARSYNNALSFTSLAALWDQTQVGTLGPPVFRVFGRLYHRLGALIPAVNQCPTFAQTWLINPAEATDTRLEPDGADIHMQRSTLTKLESMLRTKNHFVREFASAKPRAGWDTAKEWILRLCLPPDRDRRTHNPPTSSTGMAMLICDSDTNTGDSGPQDLILQVHGDRCPDGRPKYQIVSSLHPSAMPLRYPLLFPAGEDGFHPNIPLCGFHQAGPPIARNREQIDNGVQLRELLDGLGPDEEDEEEDDEDEGDEEDEENGDGERGSTRVSRSQYFAYHLHERDDYISIPHATQRLFLEFVIDGYSQVETDRLNYIRLHQESLRLTTAQGITDAVANGLTPDQIGRSVILGSTFKNSPREITQRYQDAMACVVKYGKPSLFITVTCNPEWPEIKAALGPNDKACNRPDLIARVFEAKLNRLCDDVFGNKQRAGCFGVVLTHTHVIEYQKRGLPHAHILITLAPDDHPLSTEAIDKR</sequence>
<feature type="compositionally biased region" description="Acidic residues" evidence="1">
    <location>
        <begin position="396"/>
        <end position="418"/>
    </location>
</feature>
<dbReference type="InterPro" id="IPR025476">
    <property type="entry name" value="Helitron_helicase-like"/>
</dbReference>
<name>A0A2X0MUF2_9BASI</name>
<dbReference type="EMBL" id="FQNC01000128">
    <property type="protein sequence ID" value="SGZ34837.1"/>
    <property type="molecule type" value="Genomic_DNA"/>
</dbReference>
<proteinExistence type="predicted"/>
<evidence type="ECO:0000256" key="1">
    <source>
        <dbReference type="SAM" id="MobiDB-lite"/>
    </source>
</evidence>
<evidence type="ECO:0000259" key="2">
    <source>
        <dbReference type="Pfam" id="PF14214"/>
    </source>
</evidence>
<dbReference type="PANTHER" id="PTHR45786">
    <property type="entry name" value="DNA BINDING PROTEIN-LIKE"/>
    <property type="match status" value="1"/>
</dbReference>
<evidence type="ECO:0000313" key="3">
    <source>
        <dbReference type="EMBL" id="SGZ34837.1"/>
    </source>
</evidence>
<gene>
    <name evidence="3" type="primary">BQ5605_C075g12926</name>
    <name evidence="3" type="ORF">BQ5605_C075G12926</name>
</gene>
<feature type="domain" description="Helitron helicase-like" evidence="2">
    <location>
        <begin position="432"/>
        <end position="616"/>
    </location>
</feature>